<keyword evidence="1" id="KW-0812">Transmembrane</keyword>
<proteinExistence type="predicted"/>
<protein>
    <submittedName>
        <fullName evidence="2">Uncharacterized protein</fullName>
    </submittedName>
</protein>
<feature type="transmembrane region" description="Helical" evidence="1">
    <location>
        <begin position="33"/>
        <end position="49"/>
    </location>
</feature>
<reference evidence="2" key="1">
    <citation type="journal article" date="2020" name="Nature">
        <title>Giant virus diversity and host interactions through global metagenomics.</title>
        <authorList>
            <person name="Schulz F."/>
            <person name="Roux S."/>
            <person name="Paez-Espino D."/>
            <person name="Jungbluth S."/>
            <person name="Walsh D.A."/>
            <person name="Denef V.J."/>
            <person name="McMahon K.D."/>
            <person name="Konstantinidis K.T."/>
            <person name="Eloe-Fadrosh E.A."/>
            <person name="Kyrpides N.C."/>
            <person name="Woyke T."/>
        </authorList>
    </citation>
    <scope>NUCLEOTIDE SEQUENCE</scope>
    <source>
        <strain evidence="2">GVMAG-S-1062768-28</strain>
    </source>
</reference>
<sequence length="177" mass="20202">MSCIPFWLDNFYEAITNIRSLLPRNGQCINEKLNCLAFFSVIFSVLLWACGVPYAWAFGLFGVFASIALKMLFFDKDLGNLSFDDYKKLNMSDLQEYLPKEPYDTGDYSYRVSGDGKLKDEHDYSDGIHYISTTNYMMEGTDGTWESMKESVANDNLKSRIPMVIPLSQRLGDICVV</sequence>
<keyword evidence="1" id="KW-0472">Membrane</keyword>
<dbReference type="AlphaFoldDB" id="A0A6C0JWV2"/>
<name>A0A6C0JWV2_9ZZZZ</name>
<dbReference type="EMBL" id="MN740695">
    <property type="protein sequence ID" value="QHU08214.1"/>
    <property type="molecule type" value="Genomic_DNA"/>
</dbReference>
<accession>A0A6C0JWV2</accession>
<evidence type="ECO:0000256" key="1">
    <source>
        <dbReference type="SAM" id="Phobius"/>
    </source>
</evidence>
<organism evidence="2">
    <name type="scientific">viral metagenome</name>
    <dbReference type="NCBI Taxonomy" id="1070528"/>
    <lineage>
        <taxon>unclassified sequences</taxon>
        <taxon>metagenomes</taxon>
        <taxon>organismal metagenomes</taxon>
    </lineage>
</organism>
<evidence type="ECO:0000313" key="2">
    <source>
        <dbReference type="EMBL" id="QHU08214.1"/>
    </source>
</evidence>
<keyword evidence="1" id="KW-1133">Transmembrane helix</keyword>